<dbReference type="AlphaFoldDB" id="A0A0P0VWT8"/>
<keyword evidence="3" id="KW-1185">Reference proteome</keyword>
<feature type="compositionally biased region" description="Basic and acidic residues" evidence="1">
    <location>
        <begin position="16"/>
        <end position="26"/>
    </location>
</feature>
<dbReference type="Proteomes" id="UP000059680">
    <property type="component" value="Chromosome 3"/>
</dbReference>
<gene>
    <name evidence="2" type="ordered locus">Os03g0320825</name>
    <name evidence="2" type="ORF">OSNPB_030320825</name>
</gene>
<evidence type="ECO:0000313" key="2">
    <source>
        <dbReference type="EMBL" id="BAS83932.1"/>
    </source>
</evidence>
<reference evidence="2 3" key="2">
    <citation type="journal article" date="2013" name="Plant Cell Physiol.">
        <title>Rice Annotation Project Database (RAP-DB): an integrative and interactive database for rice genomics.</title>
        <authorList>
            <person name="Sakai H."/>
            <person name="Lee S.S."/>
            <person name="Tanaka T."/>
            <person name="Numa H."/>
            <person name="Kim J."/>
            <person name="Kawahara Y."/>
            <person name="Wakimoto H."/>
            <person name="Yang C.C."/>
            <person name="Iwamoto M."/>
            <person name="Abe T."/>
            <person name="Yamada Y."/>
            <person name="Muto A."/>
            <person name="Inokuchi H."/>
            <person name="Ikemura T."/>
            <person name="Matsumoto T."/>
            <person name="Sasaki T."/>
            <person name="Itoh T."/>
        </authorList>
    </citation>
    <scope>NUCLEOTIDE SEQUENCE [LARGE SCALE GENOMIC DNA]</scope>
    <source>
        <strain evidence="3">cv. Nipponbare</strain>
    </source>
</reference>
<dbReference type="InParanoid" id="A0A0P0VWT8"/>
<name>A0A0P0VWT8_ORYSJ</name>
<feature type="region of interest" description="Disordered" evidence="1">
    <location>
        <begin position="1"/>
        <end position="26"/>
    </location>
</feature>
<reference evidence="3" key="1">
    <citation type="journal article" date="2005" name="Nature">
        <title>The map-based sequence of the rice genome.</title>
        <authorList>
            <consortium name="International rice genome sequencing project (IRGSP)"/>
            <person name="Matsumoto T."/>
            <person name="Wu J."/>
            <person name="Kanamori H."/>
            <person name="Katayose Y."/>
            <person name="Fujisawa M."/>
            <person name="Namiki N."/>
            <person name="Mizuno H."/>
            <person name="Yamamoto K."/>
            <person name="Antonio B.A."/>
            <person name="Baba T."/>
            <person name="Sakata K."/>
            <person name="Nagamura Y."/>
            <person name="Aoki H."/>
            <person name="Arikawa K."/>
            <person name="Arita K."/>
            <person name="Bito T."/>
            <person name="Chiden Y."/>
            <person name="Fujitsuka N."/>
            <person name="Fukunaka R."/>
            <person name="Hamada M."/>
            <person name="Harada C."/>
            <person name="Hayashi A."/>
            <person name="Hijishita S."/>
            <person name="Honda M."/>
            <person name="Hosokawa S."/>
            <person name="Ichikawa Y."/>
            <person name="Idonuma A."/>
            <person name="Iijima M."/>
            <person name="Ikeda M."/>
            <person name="Ikeno M."/>
            <person name="Ito K."/>
            <person name="Ito S."/>
            <person name="Ito T."/>
            <person name="Ito Y."/>
            <person name="Ito Y."/>
            <person name="Iwabuchi A."/>
            <person name="Kamiya K."/>
            <person name="Karasawa W."/>
            <person name="Kurita K."/>
            <person name="Katagiri S."/>
            <person name="Kikuta A."/>
            <person name="Kobayashi H."/>
            <person name="Kobayashi N."/>
            <person name="Machita K."/>
            <person name="Maehara T."/>
            <person name="Masukawa M."/>
            <person name="Mizubayashi T."/>
            <person name="Mukai Y."/>
            <person name="Nagasaki H."/>
            <person name="Nagata Y."/>
            <person name="Naito S."/>
            <person name="Nakashima M."/>
            <person name="Nakama Y."/>
            <person name="Nakamichi Y."/>
            <person name="Nakamura M."/>
            <person name="Meguro A."/>
            <person name="Negishi M."/>
            <person name="Ohta I."/>
            <person name="Ohta T."/>
            <person name="Okamoto M."/>
            <person name="Ono N."/>
            <person name="Saji S."/>
            <person name="Sakaguchi M."/>
            <person name="Sakai K."/>
            <person name="Shibata M."/>
            <person name="Shimokawa T."/>
            <person name="Song J."/>
            <person name="Takazaki Y."/>
            <person name="Terasawa K."/>
            <person name="Tsugane M."/>
            <person name="Tsuji K."/>
            <person name="Ueda S."/>
            <person name="Waki K."/>
            <person name="Yamagata H."/>
            <person name="Yamamoto M."/>
            <person name="Yamamoto S."/>
            <person name="Yamane H."/>
            <person name="Yoshiki S."/>
            <person name="Yoshihara R."/>
            <person name="Yukawa K."/>
            <person name="Zhong H."/>
            <person name="Yano M."/>
            <person name="Yuan Q."/>
            <person name="Ouyang S."/>
            <person name="Liu J."/>
            <person name="Jones K.M."/>
            <person name="Gansberger K."/>
            <person name="Moffat K."/>
            <person name="Hill J."/>
            <person name="Bera J."/>
            <person name="Fadrosh D."/>
            <person name="Jin S."/>
            <person name="Johri S."/>
            <person name="Kim M."/>
            <person name="Overton L."/>
            <person name="Reardon M."/>
            <person name="Tsitrin T."/>
            <person name="Vuong H."/>
            <person name="Weaver B."/>
            <person name="Ciecko A."/>
            <person name="Tallon L."/>
            <person name="Jackson J."/>
            <person name="Pai G."/>
            <person name="Aken S.V."/>
            <person name="Utterback T."/>
            <person name="Reidmuller S."/>
            <person name="Feldblyum T."/>
            <person name="Hsiao J."/>
            <person name="Zismann V."/>
            <person name="Iobst S."/>
            <person name="de Vazeille A.R."/>
            <person name="Buell C.R."/>
            <person name="Ying K."/>
            <person name="Li Y."/>
            <person name="Lu T."/>
            <person name="Huang Y."/>
            <person name="Zhao Q."/>
            <person name="Feng Q."/>
            <person name="Zhang L."/>
            <person name="Zhu J."/>
            <person name="Weng Q."/>
            <person name="Mu J."/>
            <person name="Lu Y."/>
            <person name="Fan D."/>
            <person name="Liu Y."/>
            <person name="Guan J."/>
            <person name="Zhang Y."/>
            <person name="Yu S."/>
            <person name="Liu X."/>
            <person name="Zhang Y."/>
            <person name="Hong G."/>
            <person name="Han B."/>
            <person name="Choisne N."/>
            <person name="Demange N."/>
            <person name="Orjeda G."/>
            <person name="Samain S."/>
            <person name="Cattolico L."/>
            <person name="Pelletier E."/>
            <person name="Couloux A."/>
            <person name="Segurens B."/>
            <person name="Wincker P."/>
            <person name="D'Hont A."/>
            <person name="Scarpelli C."/>
            <person name="Weissenbach J."/>
            <person name="Salanoubat M."/>
            <person name="Quetier F."/>
            <person name="Yu Y."/>
            <person name="Kim H.R."/>
            <person name="Rambo T."/>
            <person name="Currie J."/>
            <person name="Collura K."/>
            <person name="Luo M."/>
            <person name="Yang T."/>
            <person name="Ammiraju J.S.S."/>
            <person name="Engler F."/>
            <person name="Soderlund C."/>
            <person name="Wing R.A."/>
            <person name="Palmer L.E."/>
            <person name="de la Bastide M."/>
            <person name="Spiegel L."/>
            <person name="Nascimento L."/>
            <person name="Zutavern T."/>
            <person name="O'Shaughnessy A."/>
            <person name="Dike S."/>
            <person name="Dedhia N."/>
            <person name="Preston R."/>
            <person name="Balija V."/>
            <person name="McCombie W.R."/>
            <person name="Chow T."/>
            <person name="Chen H."/>
            <person name="Chung M."/>
            <person name="Chen C."/>
            <person name="Shaw J."/>
            <person name="Wu H."/>
            <person name="Hsiao K."/>
            <person name="Chao Y."/>
            <person name="Chu M."/>
            <person name="Cheng C."/>
            <person name="Hour A."/>
            <person name="Lee P."/>
            <person name="Lin S."/>
            <person name="Lin Y."/>
            <person name="Liou J."/>
            <person name="Liu S."/>
            <person name="Hsing Y."/>
            <person name="Raghuvanshi S."/>
            <person name="Mohanty A."/>
            <person name="Bharti A.K."/>
            <person name="Gaur A."/>
            <person name="Gupta V."/>
            <person name="Kumar D."/>
            <person name="Ravi V."/>
            <person name="Vij S."/>
            <person name="Kapur A."/>
            <person name="Khurana P."/>
            <person name="Khurana P."/>
            <person name="Khurana J.P."/>
            <person name="Tyagi A.K."/>
            <person name="Gaikwad K."/>
            <person name="Singh A."/>
            <person name="Dalal V."/>
            <person name="Srivastava S."/>
            <person name="Dixit A."/>
            <person name="Pal A.K."/>
            <person name="Ghazi I.A."/>
            <person name="Yadav M."/>
            <person name="Pandit A."/>
            <person name="Bhargava A."/>
            <person name="Sureshbabu K."/>
            <person name="Batra K."/>
            <person name="Sharma T.R."/>
            <person name="Mohapatra T."/>
            <person name="Singh N.K."/>
            <person name="Messing J."/>
            <person name="Nelson A.B."/>
            <person name="Fuks G."/>
            <person name="Kavchok S."/>
            <person name="Keizer G."/>
            <person name="Linton E."/>
            <person name="Llaca V."/>
            <person name="Song R."/>
            <person name="Tanyolac B."/>
            <person name="Young S."/>
            <person name="Ho-Il K."/>
            <person name="Hahn J.H."/>
            <person name="Sangsakoo G."/>
            <person name="Vanavichit A."/>
            <person name="de Mattos Luiz.A.T."/>
            <person name="Zimmer P.D."/>
            <person name="Malone G."/>
            <person name="Dellagostin O."/>
            <person name="de Oliveira A.C."/>
            <person name="Bevan M."/>
            <person name="Bancroft I."/>
            <person name="Minx P."/>
            <person name="Cordum H."/>
            <person name="Wilson R."/>
            <person name="Cheng Z."/>
            <person name="Jin W."/>
            <person name="Jiang J."/>
            <person name="Leong S.A."/>
            <person name="Iwama H."/>
            <person name="Gojobori T."/>
            <person name="Itoh T."/>
            <person name="Niimura Y."/>
            <person name="Fujii Y."/>
            <person name="Habara T."/>
            <person name="Sakai H."/>
            <person name="Sato Y."/>
            <person name="Wilson G."/>
            <person name="Kumar K."/>
            <person name="McCouch S."/>
            <person name="Juretic N."/>
            <person name="Hoen D."/>
            <person name="Wright S."/>
            <person name="Bruskiewich R."/>
            <person name="Bureau T."/>
            <person name="Miyao A."/>
            <person name="Hirochika H."/>
            <person name="Nishikawa T."/>
            <person name="Kadowaki K."/>
            <person name="Sugiura M."/>
            <person name="Burr B."/>
            <person name="Sasaki T."/>
        </authorList>
    </citation>
    <scope>NUCLEOTIDE SEQUENCE [LARGE SCALE GENOMIC DNA]</scope>
    <source>
        <strain evidence="3">cv. Nipponbare</strain>
    </source>
</reference>
<protein>
    <submittedName>
        <fullName evidence="2">Os03g0320825 protein</fullName>
    </submittedName>
</protein>
<reference evidence="2 3" key="3">
    <citation type="journal article" date="2013" name="Rice">
        <title>Improvement of the Oryza sativa Nipponbare reference genome using next generation sequence and optical map data.</title>
        <authorList>
            <person name="Kawahara Y."/>
            <person name="de la Bastide M."/>
            <person name="Hamilton J.P."/>
            <person name="Kanamori H."/>
            <person name="McCombie W.R."/>
            <person name="Ouyang S."/>
            <person name="Schwartz D.C."/>
            <person name="Tanaka T."/>
            <person name="Wu J."/>
            <person name="Zhou S."/>
            <person name="Childs K.L."/>
            <person name="Davidson R.M."/>
            <person name="Lin H."/>
            <person name="Quesada-Ocampo L."/>
            <person name="Vaillancourt B."/>
            <person name="Sakai H."/>
            <person name="Lee S.S."/>
            <person name="Kim J."/>
            <person name="Numa H."/>
            <person name="Itoh T."/>
            <person name="Buell C.R."/>
            <person name="Matsumoto T."/>
        </authorList>
    </citation>
    <scope>NUCLEOTIDE SEQUENCE [LARGE SCALE GENOMIC DNA]</scope>
    <source>
        <strain evidence="3">cv. Nipponbare</strain>
    </source>
</reference>
<evidence type="ECO:0000313" key="3">
    <source>
        <dbReference type="Proteomes" id="UP000059680"/>
    </source>
</evidence>
<dbReference type="PaxDb" id="39947-A0A0P0VWT8"/>
<dbReference type="EMBL" id="AP014959">
    <property type="protein sequence ID" value="BAS83932.1"/>
    <property type="molecule type" value="Genomic_DNA"/>
</dbReference>
<sequence>MGADQPGTQDLGHLSTKNEHAEGKKLGKCREISKAAAPRAPGDQGHCKCDLLANLELGLQKQCGHIEVPTGYQELRNVAEKRSKARYKWPNAARRHQITPNVR</sequence>
<evidence type="ECO:0000256" key="1">
    <source>
        <dbReference type="SAM" id="MobiDB-lite"/>
    </source>
</evidence>
<organism evidence="2 3">
    <name type="scientific">Oryza sativa subsp. japonica</name>
    <name type="common">Rice</name>
    <dbReference type="NCBI Taxonomy" id="39947"/>
    <lineage>
        <taxon>Eukaryota</taxon>
        <taxon>Viridiplantae</taxon>
        <taxon>Streptophyta</taxon>
        <taxon>Embryophyta</taxon>
        <taxon>Tracheophyta</taxon>
        <taxon>Spermatophyta</taxon>
        <taxon>Magnoliopsida</taxon>
        <taxon>Liliopsida</taxon>
        <taxon>Poales</taxon>
        <taxon>Poaceae</taxon>
        <taxon>BOP clade</taxon>
        <taxon>Oryzoideae</taxon>
        <taxon>Oryzeae</taxon>
        <taxon>Oryzinae</taxon>
        <taxon>Oryza</taxon>
        <taxon>Oryza sativa</taxon>
    </lineage>
</organism>
<accession>A0A0P0VWT8</accession>
<proteinExistence type="predicted"/>